<dbReference type="OrthoDB" id="6487684at2759"/>
<protein>
    <submittedName>
        <fullName evidence="2">Nose resistant to fluoxetine protein 6-like protein</fullName>
    </submittedName>
</protein>
<evidence type="ECO:0000313" key="3">
    <source>
        <dbReference type="Proteomes" id="UP000288716"/>
    </source>
</evidence>
<sequence>MASIVSTGIVTYFQHISPTLLFANPDPISRKTYGNKMLIKPYPHAACYLIGILTGYLLANSSQIKIRNVFTYIGWLFSTVVCFSALLITWQWNKGHTPTPIVSAIYAAFSRTVWSLAMSWIVYACYLGRGGIVHDVLCWSVFRPLSKISYMAYLIHPGLMIMFVGSTRSIFTFSHFLIFSKRNESKQKRTTFYCVNESGSFNSTITEKPAFICEETFRVNNDYSLSESNRQNLNFVYDYKL</sequence>
<accession>A0A443SNX8</accession>
<comment type="caution">
    <text evidence="2">The sequence shown here is derived from an EMBL/GenBank/DDBJ whole genome shotgun (WGS) entry which is preliminary data.</text>
</comment>
<proteinExistence type="predicted"/>
<dbReference type="PANTHER" id="PTHR11161:SF0">
    <property type="entry name" value="O-ACYLTRANSFERASE LIKE PROTEIN"/>
    <property type="match status" value="1"/>
</dbReference>
<keyword evidence="3" id="KW-1185">Reference proteome</keyword>
<dbReference type="InterPro" id="IPR052728">
    <property type="entry name" value="O2_lipid_transport_reg"/>
</dbReference>
<dbReference type="Proteomes" id="UP000288716">
    <property type="component" value="Unassembled WGS sequence"/>
</dbReference>
<feature type="transmembrane region" description="Helical" evidence="1">
    <location>
        <begin position="104"/>
        <end position="124"/>
    </location>
</feature>
<reference evidence="2 3" key="1">
    <citation type="journal article" date="2018" name="Gigascience">
        <title>Genomes of trombidid mites reveal novel predicted allergens and laterally-transferred genes associated with secondary metabolism.</title>
        <authorList>
            <person name="Dong X."/>
            <person name="Chaisiri K."/>
            <person name="Xia D."/>
            <person name="Armstrong S.D."/>
            <person name="Fang Y."/>
            <person name="Donnelly M.J."/>
            <person name="Kadowaki T."/>
            <person name="McGarry J.W."/>
            <person name="Darby A.C."/>
            <person name="Makepeace B.L."/>
        </authorList>
    </citation>
    <scope>NUCLEOTIDE SEQUENCE [LARGE SCALE GENOMIC DNA]</scope>
    <source>
        <strain evidence="2">UoL-UT</strain>
    </source>
</reference>
<dbReference type="VEuPathDB" id="VectorBase:LDEU002799"/>
<keyword evidence="1" id="KW-0812">Transmembrane</keyword>
<dbReference type="AlphaFoldDB" id="A0A443SNX8"/>
<name>A0A443SNX8_9ACAR</name>
<evidence type="ECO:0000313" key="2">
    <source>
        <dbReference type="EMBL" id="RWS29240.1"/>
    </source>
</evidence>
<gene>
    <name evidence="2" type="ORF">B4U80_07041</name>
</gene>
<dbReference type="EMBL" id="NCKV01001006">
    <property type="protein sequence ID" value="RWS29240.1"/>
    <property type="molecule type" value="Genomic_DNA"/>
</dbReference>
<feature type="transmembrane region" description="Helical" evidence="1">
    <location>
        <begin position="71"/>
        <end position="92"/>
    </location>
</feature>
<feature type="transmembrane region" description="Helical" evidence="1">
    <location>
        <begin position="159"/>
        <end position="179"/>
    </location>
</feature>
<organism evidence="2 3">
    <name type="scientific">Leptotrombidium deliense</name>
    <dbReference type="NCBI Taxonomy" id="299467"/>
    <lineage>
        <taxon>Eukaryota</taxon>
        <taxon>Metazoa</taxon>
        <taxon>Ecdysozoa</taxon>
        <taxon>Arthropoda</taxon>
        <taxon>Chelicerata</taxon>
        <taxon>Arachnida</taxon>
        <taxon>Acari</taxon>
        <taxon>Acariformes</taxon>
        <taxon>Trombidiformes</taxon>
        <taxon>Prostigmata</taxon>
        <taxon>Anystina</taxon>
        <taxon>Parasitengona</taxon>
        <taxon>Trombiculoidea</taxon>
        <taxon>Trombiculidae</taxon>
        <taxon>Leptotrombidium</taxon>
    </lineage>
</organism>
<keyword evidence="1" id="KW-1133">Transmembrane helix</keyword>
<dbReference type="PANTHER" id="PTHR11161">
    <property type="entry name" value="O-ACYLTRANSFERASE"/>
    <property type="match status" value="1"/>
</dbReference>
<feature type="transmembrane region" description="Helical" evidence="1">
    <location>
        <begin position="42"/>
        <end position="59"/>
    </location>
</feature>
<evidence type="ECO:0000256" key="1">
    <source>
        <dbReference type="SAM" id="Phobius"/>
    </source>
</evidence>
<keyword evidence="1" id="KW-0472">Membrane</keyword>